<reference evidence="2 3" key="1">
    <citation type="journal article" date="2021" name="bioRxiv">
        <title>Chromosome-scale and haplotype-resolved genome assembly of a tetraploid potato cultivar.</title>
        <authorList>
            <person name="Sun H."/>
            <person name="Jiao W.-B."/>
            <person name="Krause K."/>
            <person name="Campoy J.A."/>
            <person name="Goel M."/>
            <person name="Folz-Donahue K."/>
            <person name="Kukat C."/>
            <person name="Huettel B."/>
            <person name="Schneeberger K."/>
        </authorList>
    </citation>
    <scope>NUCLEOTIDE SEQUENCE [LARGE SCALE GENOMIC DNA]</scope>
    <source>
        <strain evidence="2">SolTubOtavaFocal</strain>
        <tissue evidence="2">Leaves</tissue>
    </source>
</reference>
<comment type="caution">
    <text evidence="2">The sequence shown here is derived from an EMBL/GenBank/DDBJ whole genome shotgun (WGS) entry which is preliminary data.</text>
</comment>
<evidence type="ECO:0000313" key="2">
    <source>
        <dbReference type="EMBL" id="KAH0761134.1"/>
    </source>
</evidence>
<sequence length="164" mass="18068">MGKRAHIPSHKALMALENTTKGTHTFRAKAGTTEEGATPSKSSEVDKPSDEAGQLNVTNVSKSLKSVRTTVDSGLQNGQSDEAQPTPETVKETQSNLEVENCTDVRQLQEEWYEICSSTSKMLWADEVEAMPDPMKNHLSGIFLILLRSQMRVSNGLCCTRNAW</sequence>
<feature type="region of interest" description="Disordered" evidence="1">
    <location>
        <begin position="1"/>
        <end position="96"/>
    </location>
</feature>
<evidence type="ECO:0000256" key="1">
    <source>
        <dbReference type="SAM" id="MobiDB-lite"/>
    </source>
</evidence>
<organism evidence="2 3">
    <name type="scientific">Solanum tuberosum</name>
    <name type="common">Potato</name>
    <dbReference type="NCBI Taxonomy" id="4113"/>
    <lineage>
        <taxon>Eukaryota</taxon>
        <taxon>Viridiplantae</taxon>
        <taxon>Streptophyta</taxon>
        <taxon>Embryophyta</taxon>
        <taxon>Tracheophyta</taxon>
        <taxon>Spermatophyta</taxon>
        <taxon>Magnoliopsida</taxon>
        <taxon>eudicotyledons</taxon>
        <taxon>Gunneridae</taxon>
        <taxon>Pentapetalae</taxon>
        <taxon>asterids</taxon>
        <taxon>lamiids</taxon>
        <taxon>Solanales</taxon>
        <taxon>Solanaceae</taxon>
        <taxon>Solanoideae</taxon>
        <taxon>Solaneae</taxon>
        <taxon>Solanum</taxon>
    </lineage>
</organism>
<evidence type="ECO:0000313" key="3">
    <source>
        <dbReference type="Proteomes" id="UP000826656"/>
    </source>
</evidence>
<name>A0ABQ7VAM1_SOLTU</name>
<protein>
    <recommendedName>
        <fullName evidence="4">Integrase core domain containing protein</fullName>
    </recommendedName>
</protein>
<dbReference type="EMBL" id="JAIVGD010000013">
    <property type="protein sequence ID" value="KAH0761134.1"/>
    <property type="molecule type" value="Genomic_DNA"/>
</dbReference>
<gene>
    <name evidence="2" type="ORF">KY290_017207</name>
</gene>
<dbReference type="Proteomes" id="UP000826656">
    <property type="component" value="Unassembled WGS sequence"/>
</dbReference>
<proteinExistence type="predicted"/>
<accession>A0ABQ7VAM1</accession>
<evidence type="ECO:0008006" key="4">
    <source>
        <dbReference type="Google" id="ProtNLM"/>
    </source>
</evidence>
<feature type="compositionally biased region" description="Polar residues" evidence="1">
    <location>
        <begin position="55"/>
        <end position="96"/>
    </location>
</feature>
<keyword evidence="3" id="KW-1185">Reference proteome</keyword>